<evidence type="ECO:0000313" key="1">
    <source>
        <dbReference type="Ensembl" id="ENSCRFP00000007720.1"/>
    </source>
</evidence>
<reference evidence="1" key="1">
    <citation type="submission" date="2025-08" db="UniProtKB">
        <authorList>
            <consortium name="Ensembl"/>
        </authorList>
    </citation>
    <scope>IDENTIFICATION</scope>
</reference>
<dbReference type="Proteomes" id="UP000694396">
    <property type="component" value="Unplaced"/>
</dbReference>
<accession>A0A8C3QKW4</accession>
<keyword evidence="2" id="KW-1185">Reference proteome</keyword>
<organism evidence="1 2">
    <name type="scientific">Cyanoderma ruficeps</name>
    <name type="common">rufous-capped babbler</name>
    <dbReference type="NCBI Taxonomy" id="181631"/>
    <lineage>
        <taxon>Eukaryota</taxon>
        <taxon>Metazoa</taxon>
        <taxon>Chordata</taxon>
        <taxon>Craniata</taxon>
        <taxon>Vertebrata</taxon>
        <taxon>Euteleostomi</taxon>
        <taxon>Archelosauria</taxon>
        <taxon>Archosauria</taxon>
        <taxon>Dinosauria</taxon>
        <taxon>Saurischia</taxon>
        <taxon>Theropoda</taxon>
        <taxon>Coelurosauria</taxon>
        <taxon>Aves</taxon>
        <taxon>Neognathae</taxon>
        <taxon>Neoaves</taxon>
        <taxon>Telluraves</taxon>
        <taxon>Australaves</taxon>
        <taxon>Passeriformes</taxon>
        <taxon>Sylvioidea</taxon>
        <taxon>Timaliidae</taxon>
        <taxon>Cyanoderma</taxon>
    </lineage>
</organism>
<reference evidence="1" key="2">
    <citation type="submission" date="2025-09" db="UniProtKB">
        <authorList>
            <consortium name="Ensembl"/>
        </authorList>
    </citation>
    <scope>IDENTIFICATION</scope>
</reference>
<proteinExistence type="predicted"/>
<evidence type="ECO:0000313" key="2">
    <source>
        <dbReference type="Proteomes" id="UP000694396"/>
    </source>
</evidence>
<name>A0A8C3QKW4_9PASS</name>
<dbReference type="Ensembl" id="ENSCRFT00000007991.1">
    <property type="protein sequence ID" value="ENSCRFP00000007720.1"/>
    <property type="gene ID" value="ENSCRFG00000006080.1"/>
</dbReference>
<dbReference type="AlphaFoldDB" id="A0A8C3QKW4"/>
<protein>
    <submittedName>
        <fullName evidence="1">Uncharacterized protein</fullName>
    </submittedName>
</protein>
<sequence>TQDGFNLTSDLQHLVKSSYLSHSAPDFIACPLTPGHLPSFSCQRSSRLKKVHLPSSAKLYPHYYQEILLLKIVGKHFIVKNSSNADFKLPVIFCTKGAHPS</sequence>